<reference evidence="3 4" key="1">
    <citation type="journal article" date="2014" name="BMC Genomics">
        <title>Complete genome sequence of producer of the glycopeptide antibiotic Aculeximycin Kutzneria albida DSM 43870T, a representative of minor genus of Pseudonocardiaceae.</title>
        <authorList>
            <person name="Rebets Y."/>
            <person name="Tokovenko B."/>
            <person name="Lushchyk I."/>
            <person name="Ruckert C."/>
            <person name="Zaburannyi N."/>
            <person name="Bechthold A."/>
            <person name="Kalinowski J."/>
            <person name="Luzhetskyy A."/>
        </authorList>
    </citation>
    <scope>NUCLEOTIDE SEQUENCE [LARGE SCALE GENOMIC DNA]</scope>
    <source>
        <strain evidence="3">DSM 43870</strain>
    </source>
</reference>
<dbReference type="KEGG" id="kal:KALB_73"/>
<evidence type="ECO:0000256" key="1">
    <source>
        <dbReference type="SAM" id="MobiDB-lite"/>
    </source>
</evidence>
<protein>
    <submittedName>
        <fullName evidence="3">Putative membrane protein</fullName>
    </submittedName>
</protein>
<dbReference type="RefSeq" id="WP_025353740.1">
    <property type="nucleotide sequence ID" value="NZ_CP007155.1"/>
</dbReference>
<dbReference type="Proteomes" id="UP000019225">
    <property type="component" value="Chromosome"/>
</dbReference>
<name>W5VYD4_9PSEU</name>
<evidence type="ECO:0000256" key="2">
    <source>
        <dbReference type="SAM" id="Phobius"/>
    </source>
</evidence>
<proteinExistence type="predicted"/>
<feature type="region of interest" description="Disordered" evidence="1">
    <location>
        <begin position="14"/>
        <end position="99"/>
    </location>
</feature>
<keyword evidence="4" id="KW-1185">Reference proteome</keyword>
<dbReference type="HOGENOM" id="CLU_862722_0_0_11"/>
<sequence>MTWQSELRELDAALREQRISPADYRRRRDHLLAEASGGMPPGPNTPVMRPADQPGQSEVVPPWSPLAPQPQPAQQPQQPAPSQQPILPMPGTPYQSQPSLDADVFSVRATRPRRSGRGLVLVVVVVLVVLGLGVGWWFGFGPGTGGGTSPTESAGVPTNAVVAQAVTVDKLPQLPGTARADKGKLSLDDGVQKGLFTSAQADLLAKNSVTDAVFTGSGDQKTFYLVFAFNSSDQARAEALLNDLLDFQKLGGFTPAQVSEVPKGVSVVRSVTGQGAQFRALYRSGRSVLVIAAAQAAPADEQAVASAVQDATRRTVTGIPVG</sequence>
<organism evidence="3 4">
    <name type="scientific">Kutzneria albida DSM 43870</name>
    <dbReference type="NCBI Taxonomy" id="1449976"/>
    <lineage>
        <taxon>Bacteria</taxon>
        <taxon>Bacillati</taxon>
        <taxon>Actinomycetota</taxon>
        <taxon>Actinomycetes</taxon>
        <taxon>Pseudonocardiales</taxon>
        <taxon>Pseudonocardiaceae</taxon>
        <taxon>Kutzneria</taxon>
    </lineage>
</organism>
<evidence type="ECO:0000313" key="4">
    <source>
        <dbReference type="Proteomes" id="UP000019225"/>
    </source>
</evidence>
<feature type="compositionally biased region" description="Low complexity" evidence="1">
    <location>
        <begin position="74"/>
        <end position="86"/>
    </location>
</feature>
<accession>W5VYD4</accession>
<evidence type="ECO:0000313" key="3">
    <source>
        <dbReference type="EMBL" id="AHH93450.1"/>
    </source>
</evidence>
<keyword evidence="2" id="KW-0812">Transmembrane</keyword>
<feature type="compositionally biased region" description="Pro residues" evidence="1">
    <location>
        <begin position="62"/>
        <end position="73"/>
    </location>
</feature>
<dbReference type="OrthoDB" id="3610689at2"/>
<dbReference type="EMBL" id="CP007155">
    <property type="protein sequence ID" value="AHH93450.1"/>
    <property type="molecule type" value="Genomic_DNA"/>
</dbReference>
<gene>
    <name evidence="3" type="ORF">KALB_73</name>
</gene>
<feature type="transmembrane region" description="Helical" evidence="2">
    <location>
        <begin position="118"/>
        <end position="139"/>
    </location>
</feature>
<dbReference type="AlphaFoldDB" id="W5VYD4"/>
<keyword evidence="2" id="KW-1133">Transmembrane helix</keyword>
<dbReference type="STRING" id="1449976.KALB_73"/>
<keyword evidence="2" id="KW-0472">Membrane</keyword>
<dbReference type="eggNOG" id="ENOG5033ZM7">
    <property type="taxonomic scope" value="Bacteria"/>
</dbReference>
<feature type="compositionally biased region" description="Basic and acidic residues" evidence="1">
    <location>
        <begin position="14"/>
        <end position="32"/>
    </location>
</feature>